<reference evidence="6" key="1">
    <citation type="submission" date="2020-01" db="EMBL/GenBank/DDBJ databases">
        <authorList>
            <person name="Feng Z.H.Z."/>
        </authorList>
    </citation>
    <scope>NUCLEOTIDE SEQUENCE</scope>
    <source>
        <strain evidence="6">CBS107.38</strain>
    </source>
</reference>
<reference evidence="6" key="2">
    <citation type="submission" date="2020-08" db="EMBL/GenBank/DDBJ databases">
        <title>Draft Genome Sequence of Cumin Blight Pathogen Alternaria burnsii.</title>
        <authorList>
            <person name="Feng Z."/>
        </authorList>
    </citation>
    <scope>NUCLEOTIDE SEQUENCE</scope>
    <source>
        <strain evidence="6">CBS107.38</strain>
    </source>
</reference>
<feature type="non-terminal residue" evidence="6">
    <location>
        <position position="1"/>
    </location>
</feature>
<dbReference type="GO" id="GO:0030687">
    <property type="term" value="C:preribosome, large subunit precursor"/>
    <property type="evidence" value="ECO:0007669"/>
    <property type="project" value="TreeGrafter"/>
</dbReference>
<feature type="compositionally biased region" description="Basic residues" evidence="4">
    <location>
        <begin position="321"/>
        <end position="337"/>
    </location>
</feature>
<keyword evidence="7" id="KW-1185">Reference proteome</keyword>
<dbReference type="RefSeq" id="XP_038789601.1">
    <property type="nucleotide sequence ID" value="XM_038928323.1"/>
</dbReference>
<feature type="domain" description="Ribosomal eL28/Mak16" evidence="5">
    <location>
        <begin position="42"/>
        <end position="144"/>
    </location>
</feature>
<dbReference type="GO" id="GO:0005730">
    <property type="term" value="C:nucleolus"/>
    <property type="evidence" value="ECO:0007669"/>
    <property type="project" value="TreeGrafter"/>
</dbReference>
<dbReference type="EMBL" id="JAAABM010000003">
    <property type="protein sequence ID" value="KAF7679528.1"/>
    <property type="molecule type" value="Genomic_DNA"/>
</dbReference>
<feature type="region of interest" description="Disordered" evidence="4">
    <location>
        <begin position="396"/>
        <end position="447"/>
    </location>
</feature>
<feature type="compositionally biased region" description="Basic and acidic residues" evidence="4">
    <location>
        <begin position="338"/>
        <end position="350"/>
    </location>
</feature>
<evidence type="ECO:0000256" key="1">
    <source>
        <dbReference type="ARBA" id="ARBA00004123"/>
    </source>
</evidence>
<feature type="compositionally biased region" description="Polar residues" evidence="4">
    <location>
        <begin position="428"/>
        <end position="439"/>
    </location>
</feature>
<comment type="subcellular location">
    <subcellularLocation>
        <location evidence="1">Nucleus</location>
    </subcellularLocation>
</comment>
<dbReference type="Pfam" id="PF01778">
    <property type="entry name" value="Ribosomal_L28e"/>
    <property type="match status" value="1"/>
</dbReference>
<feature type="compositionally biased region" description="Acidic residues" evidence="4">
    <location>
        <begin position="287"/>
        <end position="311"/>
    </location>
</feature>
<feature type="compositionally biased region" description="Acidic residues" evidence="4">
    <location>
        <begin position="234"/>
        <end position="251"/>
    </location>
</feature>
<feature type="compositionally biased region" description="Acidic residues" evidence="4">
    <location>
        <begin position="260"/>
        <end position="277"/>
    </location>
</feature>
<dbReference type="Proteomes" id="UP000596902">
    <property type="component" value="Unassembled WGS sequence"/>
</dbReference>
<dbReference type="PANTHER" id="PTHR23405:SF4">
    <property type="entry name" value="PROTEIN MAK16 HOMOLOG"/>
    <property type="match status" value="1"/>
</dbReference>
<protein>
    <submittedName>
        <fullName evidence="6">Mak16 protein</fullName>
    </submittedName>
</protein>
<dbReference type="PANTHER" id="PTHR23405">
    <property type="entry name" value="MAINTENANCE OF KILLER 16 MAK16 PROTEIN-RELATED"/>
    <property type="match status" value="1"/>
</dbReference>
<dbReference type="Gene3D" id="3.30.390.110">
    <property type="match status" value="1"/>
</dbReference>
<dbReference type="InterPro" id="IPR029004">
    <property type="entry name" value="Ribosomal_eL28/Mak16"/>
</dbReference>
<dbReference type="GeneID" id="62201501"/>
<feature type="compositionally biased region" description="Polar residues" evidence="4">
    <location>
        <begin position="396"/>
        <end position="415"/>
    </location>
</feature>
<keyword evidence="3" id="KW-0539">Nucleus</keyword>
<dbReference type="Pfam" id="PF04874">
    <property type="entry name" value="Mak16"/>
    <property type="match status" value="1"/>
</dbReference>
<dbReference type="GO" id="GO:0000470">
    <property type="term" value="P:maturation of LSU-rRNA"/>
    <property type="evidence" value="ECO:0007669"/>
    <property type="project" value="TreeGrafter"/>
</dbReference>
<comment type="caution">
    <text evidence="6">The sequence shown here is derived from an EMBL/GenBank/DDBJ whole genome shotgun (WGS) entry which is preliminary data.</text>
</comment>
<evidence type="ECO:0000256" key="3">
    <source>
        <dbReference type="ARBA" id="ARBA00023242"/>
    </source>
</evidence>
<name>A0A8H7B8C7_9PLEO</name>
<organism evidence="6 7">
    <name type="scientific">Alternaria burnsii</name>
    <dbReference type="NCBI Taxonomy" id="1187904"/>
    <lineage>
        <taxon>Eukaryota</taxon>
        <taxon>Fungi</taxon>
        <taxon>Dikarya</taxon>
        <taxon>Ascomycota</taxon>
        <taxon>Pezizomycotina</taxon>
        <taxon>Dothideomycetes</taxon>
        <taxon>Pleosporomycetidae</taxon>
        <taxon>Pleosporales</taxon>
        <taxon>Pleosporineae</taxon>
        <taxon>Pleosporaceae</taxon>
        <taxon>Alternaria</taxon>
        <taxon>Alternaria sect. Alternaria</taxon>
    </lineage>
</organism>
<evidence type="ECO:0000259" key="5">
    <source>
        <dbReference type="Pfam" id="PF01778"/>
    </source>
</evidence>
<evidence type="ECO:0000313" key="6">
    <source>
        <dbReference type="EMBL" id="KAF7679528.1"/>
    </source>
</evidence>
<accession>A0A8H7B8C7</accession>
<dbReference type="FunFam" id="3.30.390.110:FF:000001">
    <property type="entry name" value="Protein MAK16 homolog"/>
    <property type="match status" value="1"/>
</dbReference>
<comment type="similarity">
    <text evidence="2">Belongs to the MAK16 family.</text>
</comment>
<feature type="region of interest" description="Disordered" evidence="4">
    <location>
        <begin position="228"/>
        <end position="362"/>
    </location>
</feature>
<evidence type="ECO:0000313" key="7">
    <source>
        <dbReference type="Proteomes" id="UP000596902"/>
    </source>
</evidence>
<dbReference type="GO" id="GO:0000460">
    <property type="term" value="P:maturation of 5.8S rRNA"/>
    <property type="evidence" value="ECO:0007669"/>
    <property type="project" value="TreeGrafter"/>
</dbReference>
<evidence type="ECO:0000256" key="2">
    <source>
        <dbReference type="ARBA" id="ARBA00005514"/>
    </source>
</evidence>
<proteinExistence type="inferred from homology"/>
<evidence type="ECO:0000256" key="4">
    <source>
        <dbReference type="SAM" id="MobiDB-lite"/>
    </source>
</evidence>
<dbReference type="InterPro" id="IPR006958">
    <property type="entry name" value="Mak16"/>
</dbReference>
<gene>
    <name evidence="6" type="ORF">GT037_003276</name>
</gene>
<sequence length="617" mass="69110">SQDYRRQASHLFCSETERILTPPWLQMTLYGPSLELTFAASVKLKTTKDQTFCRNEHNVSGYCSKQSCPLANSRYATIRSDPATGDLYLYIKAIERAHLPSQWWEKIKLPKNYGQALELVDQHLAYFPKFLKHKNKQRLTRLTQVNIRIRKLAKEEERLGERLVPRLAPKVRRREEGRERKALAAAKVERAIERVLIDRLRSGAYGDRPINVEPNVWKRVMNGLQKEGQLKGDEDLDEGIEDEEEENEYEMENGVGEVEYVSDIEGESDDDLEDFEDWIGGQSPDEGSGDEDDESGSEEDEDEEASEDEDTEALKKTLANLKRKRPAGPPPKPKKKPSKDSKGPRREIERTSFSVSERVGLRPTDISTDMNITIPTQSDLLASDVLDVDAASEAESVQQAWGNDHASSTSQSNPSIELEASVNPLDEPSTTLDANQTETAKPDDEEYGEFVQASTDPLKRPIYDTTEQDDETLGLLDNWSRPMWEVECYVGIGMVEPVTASIGMATRRVKQMARWKRNDNRANIIVAEWKRKRTQTIGRGTISTVAAAAAAAAAPSSAGEDSAQLATIPVRAVSNQYLQTPRATPSISDLNGVIRPVRFAGSAIDEMVETERTAWGP</sequence>
<dbReference type="AlphaFoldDB" id="A0A8H7B8C7"/>